<dbReference type="AlphaFoldDB" id="A0A7I4YPT5"/>
<sequence length="86" mass="9663">MSGLEIMKVFELVLTVIAELFGFCDLHSLSPNPLMKAMFRISSFLPRQLRPASQSYLRSVILTTISLLSMLSTLVPSTLAFLRQFP</sequence>
<name>A0A7I4YPT5_HAECO</name>
<organism evidence="2 3">
    <name type="scientific">Haemonchus contortus</name>
    <name type="common">Barber pole worm</name>
    <dbReference type="NCBI Taxonomy" id="6289"/>
    <lineage>
        <taxon>Eukaryota</taxon>
        <taxon>Metazoa</taxon>
        <taxon>Ecdysozoa</taxon>
        <taxon>Nematoda</taxon>
        <taxon>Chromadorea</taxon>
        <taxon>Rhabditida</taxon>
        <taxon>Rhabditina</taxon>
        <taxon>Rhabditomorpha</taxon>
        <taxon>Strongyloidea</taxon>
        <taxon>Trichostrongylidae</taxon>
        <taxon>Haemonchus</taxon>
    </lineage>
</organism>
<dbReference type="Proteomes" id="UP000025227">
    <property type="component" value="Unplaced"/>
</dbReference>
<keyword evidence="2" id="KW-1185">Reference proteome</keyword>
<proteinExistence type="predicted"/>
<protein>
    <submittedName>
        <fullName evidence="3">Secreted protein</fullName>
    </submittedName>
</protein>
<evidence type="ECO:0000313" key="3">
    <source>
        <dbReference type="WBParaSite" id="HCON_00119305-00001"/>
    </source>
</evidence>
<keyword evidence="1" id="KW-0812">Transmembrane</keyword>
<dbReference type="WBParaSite" id="HCON_00119305-00001">
    <property type="protein sequence ID" value="HCON_00119305-00001"/>
    <property type="gene ID" value="HCON_00119305"/>
</dbReference>
<keyword evidence="1" id="KW-0472">Membrane</keyword>
<feature type="transmembrane region" description="Helical" evidence="1">
    <location>
        <begin position="56"/>
        <end position="82"/>
    </location>
</feature>
<evidence type="ECO:0000256" key="1">
    <source>
        <dbReference type="SAM" id="Phobius"/>
    </source>
</evidence>
<reference evidence="3" key="1">
    <citation type="submission" date="2020-12" db="UniProtKB">
        <authorList>
            <consortium name="WormBaseParasite"/>
        </authorList>
    </citation>
    <scope>IDENTIFICATION</scope>
    <source>
        <strain evidence="3">MHco3</strain>
    </source>
</reference>
<accession>A0A7I4YPT5</accession>
<keyword evidence="1" id="KW-1133">Transmembrane helix</keyword>
<evidence type="ECO:0000313" key="2">
    <source>
        <dbReference type="Proteomes" id="UP000025227"/>
    </source>
</evidence>